<feature type="region of interest" description="Disordered" evidence="7">
    <location>
        <begin position="1018"/>
        <end position="1042"/>
    </location>
</feature>
<sequence>MSQNTTDKPIRKRNRPTVVCNNCRVKKTKCDRKLPCSNCEKLDLAGSCNYNGSNPSKRVSEGPGDTLRNPLIPSPPHYHHSQQPAHPQVPLPGIALPLGAGAGHAQFSAAPAYVSQGAYHTHIIPPLSQPVSHDHQQPGHGYGSDPTVHNELENLKNKLKELEASITVATLHKSSAPSSVSGTSGAPVPLATSFSSAVSPSIHSSASVGINSNSPIQSSASSTPNVANLHRQSKQSLNHSSYERHSRVDDSTSMAINPYLSDETINFFLDFSINGANKNGYNYKPLPLMAATRADPAIELFLKFKKQLMKEAGVVPQAAAAAKCKDAKGQSLATPQCCSSKVSGPAITHLQSTLSKSDDFLSKVKKDKYSKEYMQKFFGVNRDVVVETMKEHQNIKKFGMSIGVVFDDRKIMDLKGFKEKILAVMPSRRILHALIDRYFSVLYQFLPIVDEYSFRPELKRIIGQTSELVEGANDSITNLNLTKKSDYIFICMTLIMLRLSYISLFKNNQRVNESAVQYGNNMTQADVNTKFLLTNPISVDTIEVAELCLREFDFTRKANLITFQYMLMLKSYRSYCPEDGYKIPCQSSSLFKGLINSLAFSLGLNRDPDFYNSSEGMHGRHTPEVDPRMDNLRRKLWHFLVAQDVVDSITQGTSVTLQHCEYDTKLPFSVDGNANVFDINIEMEVVSSFQTFETLRQSMIDLVQVLFNQRVNIAMSEFTKIVSRFEILLNSECGKLEEYLNPSFNSSRFLKILRLKFLIIGNQLMISIYYLLYLYYLKKDSRERSSGATVNNGFSNLTYFYYKKLLVYALVKVLPYLPDVLDESRDYHHSASSFFISPTIQDFNHSASFINSITVAKLLSTIKILKNNPSHEDSLKSDLSYRSYFDGLHNFMEVVISLRKVNLKVMDTLGVRYFHAWKTRKIHTLCFQLFEKDNFFQYDLDVTRHAAASFELHEMSEMAKVCQTTLEYVNFAARNANTSNNAELPNKDIDARVDSFWQYVASKGNDDEEAPLDDIEEAQGADTTQNNYERGEITRNDSSATESVATLSDSISLDRDFENSLDKPKGSPSYALPFTPQFDFPVEYSDYDLGIFNGQSFDDFFSN</sequence>
<evidence type="ECO:0000256" key="7">
    <source>
        <dbReference type="SAM" id="MobiDB-lite"/>
    </source>
</evidence>
<keyword evidence="8" id="KW-1133">Transmembrane helix</keyword>
<dbReference type="GO" id="GO:0000978">
    <property type="term" value="F:RNA polymerase II cis-regulatory region sequence-specific DNA binding"/>
    <property type="evidence" value="ECO:0007669"/>
    <property type="project" value="TreeGrafter"/>
</dbReference>
<feature type="compositionally biased region" description="Low complexity" evidence="7">
    <location>
        <begin position="81"/>
        <end position="90"/>
    </location>
</feature>
<protein>
    <submittedName>
        <fullName evidence="10">Multidrug resistance regulator 1</fullName>
    </submittedName>
</protein>
<evidence type="ECO:0000313" key="11">
    <source>
        <dbReference type="Proteomes" id="UP000837801"/>
    </source>
</evidence>
<dbReference type="GO" id="GO:0008270">
    <property type="term" value="F:zinc ion binding"/>
    <property type="evidence" value="ECO:0007669"/>
    <property type="project" value="InterPro"/>
</dbReference>
<dbReference type="CDD" id="cd12148">
    <property type="entry name" value="fungal_TF_MHR"/>
    <property type="match status" value="1"/>
</dbReference>
<gene>
    <name evidence="10" type="ORF">CLIB1423_15S00914</name>
</gene>
<reference evidence="10" key="1">
    <citation type="submission" date="2022-03" db="EMBL/GenBank/DDBJ databases">
        <authorList>
            <person name="Legras J.-L."/>
            <person name="Devillers H."/>
            <person name="Grondin C."/>
        </authorList>
    </citation>
    <scope>NUCLEOTIDE SEQUENCE</scope>
    <source>
        <strain evidence="10">CLIB 1423</strain>
    </source>
</reference>
<keyword evidence="5" id="KW-0804">Transcription</keyword>
<evidence type="ECO:0000256" key="4">
    <source>
        <dbReference type="ARBA" id="ARBA00023125"/>
    </source>
</evidence>
<dbReference type="Pfam" id="PF00172">
    <property type="entry name" value="Zn_clus"/>
    <property type="match status" value="1"/>
</dbReference>
<feature type="region of interest" description="Disordered" evidence="7">
    <location>
        <begin position="127"/>
        <end position="146"/>
    </location>
</feature>
<dbReference type="AlphaFoldDB" id="A0A9P0QTT7"/>
<dbReference type="CDD" id="cd00067">
    <property type="entry name" value="GAL4"/>
    <property type="match status" value="1"/>
</dbReference>
<comment type="caution">
    <text evidence="10">The sequence shown here is derived from an EMBL/GenBank/DDBJ whole genome shotgun (WGS) entry which is preliminary data.</text>
</comment>
<keyword evidence="8" id="KW-0472">Membrane</keyword>
<dbReference type="Gene3D" id="4.10.240.10">
    <property type="entry name" value="Zn(2)-C6 fungal-type DNA-binding domain"/>
    <property type="match status" value="1"/>
</dbReference>
<evidence type="ECO:0000256" key="1">
    <source>
        <dbReference type="ARBA" id="ARBA00022723"/>
    </source>
</evidence>
<feature type="transmembrane region" description="Helical" evidence="8">
    <location>
        <begin position="757"/>
        <end position="776"/>
    </location>
</feature>
<evidence type="ECO:0000256" key="6">
    <source>
        <dbReference type="ARBA" id="ARBA00023242"/>
    </source>
</evidence>
<evidence type="ECO:0000259" key="9">
    <source>
        <dbReference type="PROSITE" id="PS50048"/>
    </source>
</evidence>
<organism evidence="10 11">
    <name type="scientific">[Candida] railenensis</name>
    <dbReference type="NCBI Taxonomy" id="45579"/>
    <lineage>
        <taxon>Eukaryota</taxon>
        <taxon>Fungi</taxon>
        <taxon>Dikarya</taxon>
        <taxon>Ascomycota</taxon>
        <taxon>Saccharomycotina</taxon>
        <taxon>Pichiomycetes</taxon>
        <taxon>Debaryomycetaceae</taxon>
        <taxon>Kurtzmaniella</taxon>
    </lineage>
</organism>
<dbReference type="PANTHER" id="PTHR31944">
    <property type="entry name" value="HEME-RESPONSIVE ZINC FINGER TRANSCRIPTION FACTOR HAP1"/>
    <property type="match status" value="1"/>
</dbReference>
<dbReference type="GO" id="GO:0001228">
    <property type="term" value="F:DNA-binding transcription activator activity, RNA polymerase II-specific"/>
    <property type="evidence" value="ECO:0007669"/>
    <property type="project" value="TreeGrafter"/>
</dbReference>
<dbReference type="GO" id="GO:0006351">
    <property type="term" value="P:DNA-templated transcription"/>
    <property type="evidence" value="ECO:0007669"/>
    <property type="project" value="InterPro"/>
</dbReference>
<dbReference type="InterPro" id="IPR001138">
    <property type="entry name" value="Zn2Cys6_DnaBD"/>
</dbReference>
<dbReference type="Pfam" id="PF04082">
    <property type="entry name" value="Fungal_trans"/>
    <property type="match status" value="1"/>
</dbReference>
<evidence type="ECO:0000256" key="5">
    <source>
        <dbReference type="ARBA" id="ARBA00023163"/>
    </source>
</evidence>
<keyword evidence="11" id="KW-1185">Reference proteome</keyword>
<evidence type="ECO:0000313" key="10">
    <source>
        <dbReference type="EMBL" id="CAH2354204.1"/>
    </source>
</evidence>
<dbReference type="PROSITE" id="PS50048">
    <property type="entry name" value="ZN2_CY6_FUNGAL_2"/>
    <property type="match status" value="1"/>
</dbReference>
<keyword evidence="1" id="KW-0479">Metal-binding</keyword>
<evidence type="ECO:0000256" key="3">
    <source>
        <dbReference type="ARBA" id="ARBA00023015"/>
    </source>
</evidence>
<evidence type="ECO:0000256" key="2">
    <source>
        <dbReference type="ARBA" id="ARBA00022833"/>
    </source>
</evidence>
<dbReference type="InterPro" id="IPR051430">
    <property type="entry name" value="Fungal_TF_Env_Response"/>
</dbReference>
<dbReference type="SMART" id="SM00906">
    <property type="entry name" value="Fungal_trans"/>
    <property type="match status" value="1"/>
</dbReference>
<keyword evidence="3" id="KW-0805">Transcription regulation</keyword>
<dbReference type="SMART" id="SM00066">
    <property type="entry name" value="GAL4"/>
    <property type="match status" value="1"/>
</dbReference>
<dbReference type="EMBL" id="CAKXYY010000015">
    <property type="protein sequence ID" value="CAH2354204.1"/>
    <property type="molecule type" value="Genomic_DNA"/>
</dbReference>
<dbReference type="InterPro" id="IPR007219">
    <property type="entry name" value="XnlR_reg_dom"/>
</dbReference>
<keyword evidence="8" id="KW-0812">Transmembrane</keyword>
<keyword evidence="2" id="KW-0862">Zinc</keyword>
<name>A0A9P0QTT7_9ASCO</name>
<proteinExistence type="predicted"/>
<feature type="compositionally biased region" description="Low complexity" evidence="7">
    <location>
        <begin position="206"/>
        <end position="225"/>
    </location>
</feature>
<dbReference type="SUPFAM" id="SSF57701">
    <property type="entry name" value="Zn2/Cys6 DNA-binding domain"/>
    <property type="match status" value="1"/>
</dbReference>
<evidence type="ECO:0000256" key="8">
    <source>
        <dbReference type="SAM" id="Phobius"/>
    </source>
</evidence>
<feature type="domain" description="Zn(2)-C6 fungal-type" evidence="9">
    <location>
        <begin position="19"/>
        <end position="50"/>
    </location>
</feature>
<feature type="region of interest" description="Disordered" evidence="7">
    <location>
        <begin position="50"/>
        <end position="90"/>
    </location>
</feature>
<accession>A0A9P0QTT7</accession>
<keyword evidence="6" id="KW-0539">Nucleus</keyword>
<dbReference type="GO" id="GO:0005634">
    <property type="term" value="C:nucleus"/>
    <property type="evidence" value="ECO:0007669"/>
    <property type="project" value="TreeGrafter"/>
</dbReference>
<dbReference type="Proteomes" id="UP000837801">
    <property type="component" value="Unassembled WGS sequence"/>
</dbReference>
<dbReference type="InterPro" id="IPR036864">
    <property type="entry name" value="Zn2-C6_fun-type_DNA-bd_sf"/>
</dbReference>
<keyword evidence="4" id="KW-0238">DNA-binding</keyword>
<dbReference type="OrthoDB" id="2943660at2759"/>
<feature type="region of interest" description="Disordered" evidence="7">
    <location>
        <begin position="206"/>
        <end position="249"/>
    </location>
</feature>
<dbReference type="PANTHER" id="PTHR31944:SF131">
    <property type="entry name" value="HEME-RESPONSIVE ZINC FINGER TRANSCRIPTION FACTOR HAP1"/>
    <property type="match status" value="1"/>
</dbReference>
<dbReference type="PROSITE" id="PS00463">
    <property type="entry name" value="ZN2_CY6_FUNGAL_1"/>
    <property type="match status" value="1"/>
</dbReference>